<keyword evidence="3" id="KW-1015">Disulfide bond</keyword>
<comment type="similarity">
    <text evidence="4">Belongs to the COX19 family.</text>
</comment>
<dbReference type="InterPro" id="IPR051383">
    <property type="entry name" value="COX19"/>
</dbReference>
<evidence type="ECO:0000256" key="3">
    <source>
        <dbReference type="ARBA" id="ARBA00023157"/>
    </source>
</evidence>
<comment type="subcellular location">
    <subcellularLocation>
        <location evidence="1">Cytoplasm</location>
    </subcellularLocation>
</comment>
<evidence type="ECO:0000256" key="2">
    <source>
        <dbReference type="ARBA" id="ARBA00022490"/>
    </source>
</evidence>
<dbReference type="AlphaFoldDB" id="A0A8K0NUZ5"/>
<organism evidence="5 6">
    <name type="scientific">Ladona fulva</name>
    <name type="common">Scarce chaser dragonfly</name>
    <name type="synonym">Libellula fulva</name>
    <dbReference type="NCBI Taxonomy" id="123851"/>
    <lineage>
        <taxon>Eukaryota</taxon>
        <taxon>Metazoa</taxon>
        <taxon>Ecdysozoa</taxon>
        <taxon>Arthropoda</taxon>
        <taxon>Hexapoda</taxon>
        <taxon>Insecta</taxon>
        <taxon>Pterygota</taxon>
        <taxon>Palaeoptera</taxon>
        <taxon>Odonata</taxon>
        <taxon>Epiprocta</taxon>
        <taxon>Anisoptera</taxon>
        <taxon>Libelluloidea</taxon>
        <taxon>Libellulidae</taxon>
        <taxon>Ladona</taxon>
    </lineage>
</organism>
<proteinExistence type="inferred from homology"/>
<sequence>MSSMTFGQKKFVATPPEKGSFPLDHSGVCKIPMLKYMVCLRSAGNDSSASACRAEAHDYLECRMKNNLMTPEEWKKLGFPEFETIWLDFVVYKIMAILGTHIVPCSNHTPSIQNNINSLTRMAINYKNMKIMLIPVKIERVQRSEIDSTQQEVG</sequence>
<dbReference type="EMBL" id="KZ308146">
    <property type="protein sequence ID" value="KAG8222858.1"/>
    <property type="molecule type" value="Genomic_DNA"/>
</dbReference>
<gene>
    <name evidence="5" type="ORF">J437_LFUL003503</name>
</gene>
<comment type="caution">
    <text evidence="5">The sequence shown here is derived from an EMBL/GenBank/DDBJ whole genome shotgun (WGS) entry which is preliminary data.</text>
</comment>
<dbReference type="GO" id="GO:0005758">
    <property type="term" value="C:mitochondrial intermembrane space"/>
    <property type="evidence" value="ECO:0007669"/>
    <property type="project" value="TreeGrafter"/>
</dbReference>
<dbReference type="PANTHER" id="PTHR21107:SF2">
    <property type="entry name" value="CYTOCHROME C OXIDASE ASSEMBLY PROTEIN COX19"/>
    <property type="match status" value="1"/>
</dbReference>
<evidence type="ECO:0000256" key="4">
    <source>
        <dbReference type="ARBA" id="ARBA00038223"/>
    </source>
</evidence>
<reference evidence="5" key="1">
    <citation type="submission" date="2013-04" db="EMBL/GenBank/DDBJ databases">
        <authorList>
            <person name="Qu J."/>
            <person name="Murali S.C."/>
            <person name="Bandaranaike D."/>
            <person name="Bellair M."/>
            <person name="Blankenburg K."/>
            <person name="Chao H."/>
            <person name="Dinh H."/>
            <person name="Doddapaneni H."/>
            <person name="Downs B."/>
            <person name="Dugan-Rocha S."/>
            <person name="Elkadiri S."/>
            <person name="Gnanaolivu R.D."/>
            <person name="Hernandez B."/>
            <person name="Javaid M."/>
            <person name="Jayaseelan J.C."/>
            <person name="Lee S."/>
            <person name="Li M."/>
            <person name="Ming W."/>
            <person name="Munidasa M."/>
            <person name="Muniz J."/>
            <person name="Nguyen L."/>
            <person name="Ongeri F."/>
            <person name="Osuji N."/>
            <person name="Pu L.-L."/>
            <person name="Puazo M."/>
            <person name="Qu C."/>
            <person name="Quiroz J."/>
            <person name="Raj R."/>
            <person name="Weissenberger G."/>
            <person name="Xin Y."/>
            <person name="Zou X."/>
            <person name="Han Y."/>
            <person name="Richards S."/>
            <person name="Worley K."/>
            <person name="Muzny D."/>
            <person name="Gibbs R."/>
        </authorList>
    </citation>
    <scope>NUCLEOTIDE SEQUENCE</scope>
    <source>
        <strain evidence="5">Sampled in the wild</strain>
    </source>
</reference>
<evidence type="ECO:0000256" key="1">
    <source>
        <dbReference type="ARBA" id="ARBA00004496"/>
    </source>
</evidence>
<evidence type="ECO:0008006" key="7">
    <source>
        <dbReference type="Google" id="ProtNLM"/>
    </source>
</evidence>
<dbReference type="GO" id="GO:0033617">
    <property type="term" value="P:mitochondrial respiratory chain complex IV assembly"/>
    <property type="evidence" value="ECO:0007669"/>
    <property type="project" value="TreeGrafter"/>
</dbReference>
<keyword evidence="2" id="KW-0963">Cytoplasm</keyword>
<dbReference type="OrthoDB" id="268594at2759"/>
<dbReference type="PANTHER" id="PTHR21107">
    <property type="entry name" value="CYTOCHROME C OXIDASE ASSEMBLY PROTEIN COX19"/>
    <property type="match status" value="1"/>
</dbReference>
<evidence type="ECO:0000313" key="5">
    <source>
        <dbReference type="EMBL" id="KAG8222858.1"/>
    </source>
</evidence>
<evidence type="ECO:0000313" key="6">
    <source>
        <dbReference type="Proteomes" id="UP000792457"/>
    </source>
</evidence>
<reference evidence="5" key="2">
    <citation type="submission" date="2017-10" db="EMBL/GenBank/DDBJ databases">
        <title>Ladona fulva Genome sequencing and assembly.</title>
        <authorList>
            <person name="Murali S."/>
            <person name="Richards S."/>
            <person name="Bandaranaike D."/>
            <person name="Bellair M."/>
            <person name="Blankenburg K."/>
            <person name="Chao H."/>
            <person name="Dinh H."/>
            <person name="Doddapaneni H."/>
            <person name="Dugan-Rocha S."/>
            <person name="Elkadiri S."/>
            <person name="Gnanaolivu R."/>
            <person name="Hernandez B."/>
            <person name="Skinner E."/>
            <person name="Javaid M."/>
            <person name="Lee S."/>
            <person name="Li M."/>
            <person name="Ming W."/>
            <person name="Munidasa M."/>
            <person name="Muniz J."/>
            <person name="Nguyen L."/>
            <person name="Hughes D."/>
            <person name="Osuji N."/>
            <person name="Pu L.-L."/>
            <person name="Puazo M."/>
            <person name="Qu C."/>
            <person name="Quiroz J."/>
            <person name="Raj R."/>
            <person name="Weissenberger G."/>
            <person name="Xin Y."/>
            <person name="Zou X."/>
            <person name="Han Y."/>
            <person name="Worley K."/>
            <person name="Muzny D."/>
            <person name="Gibbs R."/>
        </authorList>
    </citation>
    <scope>NUCLEOTIDE SEQUENCE</scope>
    <source>
        <strain evidence="5">Sampled in the wild</strain>
    </source>
</reference>
<keyword evidence="6" id="KW-1185">Reference proteome</keyword>
<accession>A0A8K0NUZ5</accession>
<name>A0A8K0NUZ5_LADFU</name>
<dbReference type="Proteomes" id="UP000792457">
    <property type="component" value="Unassembled WGS sequence"/>
</dbReference>
<protein>
    <recommendedName>
        <fullName evidence="7">Cytochrome c oxidase assembly protein COX19</fullName>
    </recommendedName>
</protein>
<dbReference type="PROSITE" id="PS51808">
    <property type="entry name" value="CHCH"/>
    <property type="match status" value="1"/>
</dbReference>